<dbReference type="PANTHER" id="PTHR36766:SF70">
    <property type="entry name" value="DISEASE RESISTANCE PROTEIN RGA4"/>
    <property type="match status" value="1"/>
</dbReference>
<dbReference type="PANTHER" id="PTHR36766">
    <property type="entry name" value="PLANT BROAD-SPECTRUM MILDEW RESISTANCE PROTEIN RPW8"/>
    <property type="match status" value="1"/>
</dbReference>
<accession>A0AAF0UUW3</accession>
<dbReference type="EMBL" id="CP133621">
    <property type="protein sequence ID" value="WMV51536.1"/>
    <property type="molecule type" value="Genomic_DNA"/>
</dbReference>
<evidence type="ECO:0000256" key="2">
    <source>
        <dbReference type="ARBA" id="ARBA00022741"/>
    </source>
</evidence>
<keyword evidence="3" id="KW-0611">Plant defense</keyword>
<reference evidence="6" key="1">
    <citation type="submission" date="2023-08" db="EMBL/GenBank/DDBJ databases">
        <title>A de novo genome assembly of Solanum verrucosum Schlechtendal, a Mexican diploid species geographically isolated from the other diploid A-genome species in potato relatives.</title>
        <authorList>
            <person name="Hosaka K."/>
        </authorList>
    </citation>
    <scope>NUCLEOTIDE SEQUENCE</scope>
    <source>
        <tissue evidence="6">Young leaves</tissue>
    </source>
</reference>
<evidence type="ECO:0000259" key="5">
    <source>
        <dbReference type="Pfam" id="PF18052"/>
    </source>
</evidence>
<keyword evidence="2" id="KW-0547">Nucleotide-binding</keyword>
<name>A0AAF0UUW3_SOLVR</name>
<dbReference type="Gene3D" id="1.20.5.4130">
    <property type="match status" value="1"/>
</dbReference>
<proteinExistence type="predicted"/>
<keyword evidence="7" id="KW-1185">Reference proteome</keyword>
<evidence type="ECO:0000256" key="4">
    <source>
        <dbReference type="ARBA" id="ARBA00022840"/>
    </source>
</evidence>
<dbReference type="GO" id="GO:0005524">
    <property type="term" value="F:ATP binding"/>
    <property type="evidence" value="ECO:0007669"/>
    <property type="project" value="UniProtKB-KW"/>
</dbReference>
<evidence type="ECO:0000313" key="7">
    <source>
        <dbReference type="Proteomes" id="UP001234989"/>
    </source>
</evidence>
<evidence type="ECO:0000256" key="1">
    <source>
        <dbReference type="ARBA" id="ARBA00022737"/>
    </source>
</evidence>
<keyword evidence="1" id="KW-0677">Repeat</keyword>
<dbReference type="InterPro" id="IPR041118">
    <property type="entry name" value="Rx_N"/>
</dbReference>
<feature type="domain" description="Disease resistance N-terminal" evidence="5">
    <location>
        <begin position="10"/>
        <end position="94"/>
    </location>
</feature>
<evidence type="ECO:0000313" key="6">
    <source>
        <dbReference type="EMBL" id="WMV51536.1"/>
    </source>
</evidence>
<dbReference type="GO" id="GO:0006952">
    <property type="term" value="P:defense response"/>
    <property type="evidence" value="ECO:0007669"/>
    <property type="project" value="UniProtKB-KW"/>
</dbReference>
<evidence type="ECO:0000256" key="3">
    <source>
        <dbReference type="ARBA" id="ARBA00022821"/>
    </source>
</evidence>
<protein>
    <recommendedName>
        <fullName evidence="5">Disease resistance N-terminal domain-containing protein</fullName>
    </recommendedName>
</protein>
<dbReference type="AlphaFoldDB" id="A0AAF0UUW3"/>
<dbReference type="Proteomes" id="UP001234989">
    <property type="component" value="Chromosome 10"/>
</dbReference>
<keyword evidence="4" id="KW-0067">ATP-binding</keyword>
<sequence>MADPVIGATIQVLLEKLLSLTIEELSSSRDCKKDLEMLTQNASLIQAFIHDAERRQVDDQAVKLWLKMLERAAENVFDEFRYESIKRQVKIRNKPMKKVSDFISHTTFKSKMSRKINNINEKLRAINKLAKNLGLQSLMVPPRQILPIRETDSIVVSSEVVGRDSDVEVI</sequence>
<organism evidence="6 7">
    <name type="scientific">Solanum verrucosum</name>
    <dbReference type="NCBI Taxonomy" id="315347"/>
    <lineage>
        <taxon>Eukaryota</taxon>
        <taxon>Viridiplantae</taxon>
        <taxon>Streptophyta</taxon>
        <taxon>Embryophyta</taxon>
        <taxon>Tracheophyta</taxon>
        <taxon>Spermatophyta</taxon>
        <taxon>Magnoliopsida</taxon>
        <taxon>eudicotyledons</taxon>
        <taxon>Gunneridae</taxon>
        <taxon>Pentapetalae</taxon>
        <taxon>asterids</taxon>
        <taxon>lamiids</taxon>
        <taxon>Solanales</taxon>
        <taxon>Solanaceae</taxon>
        <taxon>Solanoideae</taxon>
        <taxon>Solaneae</taxon>
        <taxon>Solanum</taxon>
    </lineage>
</organism>
<gene>
    <name evidence="6" type="ORF">MTR67_044921</name>
</gene>
<dbReference type="Pfam" id="PF18052">
    <property type="entry name" value="Rx_N"/>
    <property type="match status" value="1"/>
</dbReference>